<proteinExistence type="predicted"/>
<evidence type="ECO:0000313" key="1">
    <source>
        <dbReference type="EMBL" id="WZW54245.1"/>
    </source>
</evidence>
<accession>A0ABZ3BIN9</accession>
<evidence type="ECO:0000313" key="2">
    <source>
        <dbReference type="Proteomes" id="UP001484179"/>
    </source>
</evidence>
<dbReference type="EMBL" id="CP150849">
    <property type="protein sequence ID" value="WZW54245.1"/>
    <property type="molecule type" value="Genomic_DNA"/>
</dbReference>
<reference evidence="1 2" key="1">
    <citation type="submission" date="2024-04" db="EMBL/GenBank/DDBJ databases">
        <title>Biological Control Activity of Plant Growth Promoting Rhizobacteria Burkholderia pyrrocinia BX1 against Tobacco black shank Introduction Tobacco black shank (TBS) caused by the oomycete Phytophthora. nicotianae (P. nicotianae) has become a destructive soil.</title>
        <authorList>
            <person name="Liu X."/>
            <person name="Shu C."/>
        </authorList>
    </citation>
    <scope>NUCLEOTIDE SEQUENCE [LARGE SCALE GENOMIC DNA]</scope>
    <source>
        <strain evidence="1 2">BX1</strain>
    </source>
</reference>
<sequence length="163" mass="18223">MTIVAWSEGTGRFFDPGSSNAMGLSPRSYLKNNSSAPRHDPIVLAVQTATREIQRLQLFEDNWDGYGSARPDRNAIKHAISALSNFIPAAEKTGGWQLPHVSANESGEVLLEWWKSEKKLTLFVREDGIDYLRAWGSDIEHEMSDGELSEDAFPGLWSWLSSI</sequence>
<gene>
    <name evidence="1" type="ORF">WN985_00790</name>
</gene>
<organism evidence="1 2">
    <name type="scientific">Burkholderia pyrrocinia</name>
    <name type="common">Pseudomonas pyrrocinia</name>
    <dbReference type="NCBI Taxonomy" id="60550"/>
    <lineage>
        <taxon>Bacteria</taxon>
        <taxon>Pseudomonadati</taxon>
        <taxon>Pseudomonadota</taxon>
        <taxon>Betaproteobacteria</taxon>
        <taxon>Burkholderiales</taxon>
        <taxon>Burkholderiaceae</taxon>
        <taxon>Burkholderia</taxon>
        <taxon>Burkholderia cepacia complex</taxon>
    </lineage>
</organism>
<name>A0ABZ3BIN9_BURPY</name>
<keyword evidence="2" id="KW-1185">Reference proteome</keyword>
<dbReference type="Proteomes" id="UP001484179">
    <property type="component" value="Chromosome 1"/>
</dbReference>
<protein>
    <submittedName>
        <fullName evidence="1">Uncharacterized protein</fullName>
    </submittedName>
</protein>
<dbReference type="RefSeq" id="WP_342308371.1">
    <property type="nucleotide sequence ID" value="NZ_CP150849.1"/>
</dbReference>